<gene>
    <name evidence="2" type="ORF">C5746_19795</name>
</gene>
<sequence length="121" mass="13343">MRSECAAVARRSLNEFAMRSDLCVYGIQRRTDSAPAEKRRVRDRQPRLPAAQRSGRCVNLTELHRRLLADLLAVGGDHPLALTVAVTARTRRVACREPFDSLHPLHDGDPGQGPGSCCSAR</sequence>
<evidence type="ECO:0000313" key="2">
    <source>
        <dbReference type="EMBL" id="AXE78789.1"/>
    </source>
</evidence>
<reference evidence="2 3" key="1">
    <citation type="journal article" date="2018" name="Front. Microbiol.">
        <title>Genome Sequencing of Streptomyces atratus SCSIOZH16 and Activation Production of Nocardamine via Metabolic Engineering.</title>
        <authorList>
            <person name="Li Y."/>
            <person name="Zhang C."/>
            <person name="Liu C."/>
            <person name="Ju J."/>
            <person name="Ma J."/>
        </authorList>
    </citation>
    <scope>NUCLEOTIDE SEQUENCE [LARGE SCALE GENOMIC DNA]</scope>
    <source>
        <strain evidence="2 3">SCSIO_ZH16</strain>
    </source>
</reference>
<feature type="region of interest" description="Disordered" evidence="1">
    <location>
        <begin position="31"/>
        <end position="51"/>
    </location>
</feature>
<evidence type="ECO:0000313" key="3">
    <source>
        <dbReference type="Proteomes" id="UP000252698"/>
    </source>
</evidence>
<feature type="compositionally biased region" description="Basic and acidic residues" evidence="1">
    <location>
        <begin position="100"/>
        <end position="109"/>
    </location>
</feature>
<evidence type="ECO:0000256" key="1">
    <source>
        <dbReference type="SAM" id="MobiDB-lite"/>
    </source>
</evidence>
<organism evidence="2 3">
    <name type="scientific">Streptomyces atratus</name>
    <dbReference type="NCBI Taxonomy" id="1893"/>
    <lineage>
        <taxon>Bacteria</taxon>
        <taxon>Bacillati</taxon>
        <taxon>Actinomycetota</taxon>
        <taxon>Actinomycetes</taxon>
        <taxon>Kitasatosporales</taxon>
        <taxon>Streptomycetaceae</taxon>
        <taxon>Streptomyces</taxon>
    </lineage>
</organism>
<dbReference type="AlphaFoldDB" id="A0A2Z5JEM5"/>
<name>A0A2Z5JEM5_STRAR</name>
<dbReference type="EMBL" id="CP027306">
    <property type="protein sequence ID" value="AXE78789.1"/>
    <property type="molecule type" value="Genomic_DNA"/>
</dbReference>
<feature type="region of interest" description="Disordered" evidence="1">
    <location>
        <begin position="100"/>
        <end position="121"/>
    </location>
</feature>
<proteinExistence type="predicted"/>
<dbReference type="KEGG" id="sata:C5746_19795"/>
<accession>A0A2Z5JEM5</accession>
<protein>
    <submittedName>
        <fullName evidence="2">Uncharacterized protein</fullName>
    </submittedName>
</protein>
<dbReference type="Proteomes" id="UP000252698">
    <property type="component" value="Chromosome"/>
</dbReference>
<feature type="compositionally biased region" description="Basic and acidic residues" evidence="1">
    <location>
        <begin position="31"/>
        <end position="46"/>
    </location>
</feature>